<proteinExistence type="predicted"/>
<feature type="compositionally biased region" description="Basic and acidic residues" evidence="1">
    <location>
        <begin position="88"/>
        <end position="99"/>
    </location>
</feature>
<protein>
    <submittedName>
        <fullName evidence="2">Uncharacterized protein</fullName>
    </submittedName>
</protein>
<reference evidence="2" key="1">
    <citation type="journal article" date="2019" name="bioRxiv">
        <title>The Genome of the Zebra Mussel, Dreissena polymorpha: A Resource for Invasive Species Research.</title>
        <authorList>
            <person name="McCartney M.A."/>
            <person name="Auch B."/>
            <person name="Kono T."/>
            <person name="Mallez S."/>
            <person name="Zhang Y."/>
            <person name="Obille A."/>
            <person name="Becker A."/>
            <person name="Abrahante J.E."/>
            <person name="Garbe J."/>
            <person name="Badalamenti J.P."/>
            <person name="Herman A."/>
            <person name="Mangelson H."/>
            <person name="Liachko I."/>
            <person name="Sullivan S."/>
            <person name="Sone E.D."/>
            <person name="Koren S."/>
            <person name="Silverstein K.A.T."/>
            <person name="Beckman K.B."/>
            <person name="Gohl D.M."/>
        </authorList>
    </citation>
    <scope>NUCLEOTIDE SEQUENCE</scope>
    <source>
        <strain evidence="2">Duluth1</strain>
        <tissue evidence="2">Whole animal</tissue>
    </source>
</reference>
<evidence type="ECO:0000256" key="1">
    <source>
        <dbReference type="SAM" id="MobiDB-lite"/>
    </source>
</evidence>
<keyword evidence="3" id="KW-1185">Reference proteome</keyword>
<accession>A0A9D4KKP8</accession>
<gene>
    <name evidence="2" type="ORF">DPMN_114693</name>
</gene>
<sequence length="99" mass="11047">MPTTLQQSFKNTQIPGEEPVLLHQKSLRTNLPLLVLPTLNYAVAALDPYQARDKYAQGSWMASTTGEETGPSSDPPLRDTTPPCRCRSRTDPITERHKN</sequence>
<feature type="region of interest" description="Disordered" evidence="1">
    <location>
        <begin position="59"/>
        <end position="99"/>
    </location>
</feature>
<reference evidence="2" key="2">
    <citation type="submission" date="2020-11" db="EMBL/GenBank/DDBJ databases">
        <authorList>
            <person name="McCartney M.A."/>
            <person name="Auch B."/>
            <person name="Kono T."/>
            <person name="Mallez S."/>
            <person name="Becker A."/>
            <person name="Gohl D.M."/>
            <person name="Silverstein K.A.T."/>
            <person name="Koren S."/>
            <person name="Bechman K.B."/>
            <person name="Herman A."/>
            <person name="Abrahante J.E."/>
            <person name="Garbe J."/>
        </authorList>
    </citation>
    <scope>NUCLEOTIDE SEQUENCE</scope>
    <source>
        <strain evidence="2">Duluth1</strain>
        <tissue evidence="2">Whole animal</tissue>
    </source>
</reference>
<name>A0A9D4KKP8_DREPO</name>
<comment type="caution">
    <text evidence="2">The sequence shown here is derived from an EMBL/GenBank/DDBJ whole genome shotgun (WGS) entry which is preliminary data.</text>
</comment>
<dbReference type="AlphaFoldDB" id="A0A9D4KKP8"/>
<organism evidence="2 3">
    <name type="scientific">Dreissena polymorpha</name>
    <name type="common">Zebra mussel</name>
    <name type="synonym">Mytilus polymorpha</name>
    <dbReference type="NCBI Taxonomy" id="45954"/>
    <lineage>
        <taxon>Eukaryota</taxon>
        <taxon>Metazoa</taxon>
        <taxon>Spiralia</taxon>
        <taxon>Lophotrochozoa</taxon>
        <taxon>Mollusca</taxon>
        <taxon>Bivalvia</taxon>
        <taxon>Autobranchia</taxon>
        <taxon>Heteroconchia</taxon>
        <taxon>Euheterodonta</taxon>
        <taxon>Imparidentia</taxon>
        <taxon>Neoheterodontei</taxon>
        <taxon>Myida</taxon>
        <taxon>Dreissenoidea</taxon>
        <taxon>Dreissenidae</taxon>
        <taxon>Dreissena</taxon>
    </lineage>
</organism>
<dbReference type="EMBL" id="JAIWYP010000004">
    <property type="protein sequence ID" value="KAH3841234.1"/>
    <property type="molecule type" value="Genomic_DNA"/>
</dbReference>
<evidence type="ECO:0000313" key="2">
    <source>
        <dbReference type="EMBL" id="KAH3841234.1"/>
    </source>
</evidence>
<evidence type="ECO:0000313" key="3">
    <source>
        <dbReference type="Proteomes" id="UP000828390"/>
    </source>
</evidence>
<feature type="compositionally biased region" description="Polar residues" evidence="1">
    <location>
        <begin position="60"/>
        <end position="72"/>
    </location>
</feature>
<dbReference type="Proteomes" id="UP000828390">
    <property type="component" value="Unassembled WGS sequence"/>
</dbReference>